<comment type="function">
    <text evidence="7">Acts as a key negative regulator of ciliogenesis in collaboration with CCP110 by capping the mother centriole thereby preventing cilia formation. Required for recruitment of CCP110 to the centrosome.</text>
</comment>
<organism evidence="12 13">
    <name type="scientific">Carlito syrichta</name>
    <name type="common">Philippine tarsier</name>
    <name type="synonym">Tarsius syrichta</name>
    <dbReference type="NCBI Taxonomy" id="1868482"/>
    <lineage>
        <taxon>Eukaryota</taxon>
        <taxon>Metazoa</taxon>
        <taxon>Chordata</taxon>
        <taxon>Craniata</taxon>
        <taxon>Vertebrata</taxon>
        <taxon>Euteleostomi</taxon>
        <taxon>Mammalia</taxon>
        <taxon>Eutheria</taxon>
        <taxon>Euarchontoglires</taxon>
        <taxon>Primates</taxon>
        <taxon>Haplorrhini</taxon>
        <taxon>Tarsiiformes</taxon>
        <taxon>Tarsiidae</taxon>
        <taxon>Carlito</taxon>
    </lineage>
</organism>
<feature type="compositionally biased region" description="Polar residues" evidence="11">
    <location>
        <begin position="600"/>
        <end position="617"/>
    </location>
</feature>
<evidence type="ECO:0000313" key="12">
    <source>
        <dbReference type="Proteomes" id="UP000189704"/>
    </source>
</evidence>
<dbReference type="PROSITE" id="PS50096">
    <property type="entry name" value="IQ"/>
    <property type="match status" value="1"/>
</dbReference>
<dbReference type="GO" id="GO:0005813">
    <property type="term" value="C:centrosome"/>
    <property type="evidence" value="ECO:0007669"/>
    <property type="project" value="UniProtKB-SubCell"/>
</dbReference>
<feature type="region of interest" description="Disordered" evidence="11">
    <location>
        <begin position="658"/>
        <end position="703"/>
    </location>
</feature>
<dbReference type="Pfam" id="PF14580">
    <property type="entry name" value="LRR_9"/>
    <property type="match status" value="1"/>
</dbReference>
<accession>A0A1U7UR08</accession>
<protein>
    <recommendedName>
        <fullName evidence="8">Centrosomal protein of 97 kDa</fullName>
    </recommendedName>
    <alternativeName>
        <fullName evidence="9">Leucine-rich repeat and IQ domain-containing protein 2</fullName>
    </alternativeName>
</protein>
<feature type="coiled-coil region" evidence="10">
    <location>
        <begin position="526"/>
        <end position="553"/>
    </location>
</feature>
<dbReference type="GeneID" id="103277022"/>
<evidence type="ECO:0000256" key="4">
    <source>
        <dbReference type="ARBA" id="ARBA00022737"/>
    </source>
</evidence>
<reference evidence="13" key="1">
    <citation type="submission" date="2025-08" db="UniProtKB">
        <authorList>
            <consortium name="RefSeq"/>
        </authorList>
    </citation>
    <scope>IDENTIFICATION</scope>
</reference>
<feature type="compositionally biased region" description="Polar residues" evidence="11">
    <location>
        <begin position="666"/>
        <end position="675"/>
    </location>
</feature>
<dbReference type="GO" id="GO:1902018">
    <property type="term" value="P:negative regulation of cilium assembly"/>
    <property type="evidence" value="ECO:0007669"/>
    <property type="project" value="TreeGrafter"/>
</dbReference>
<feature type="region of interest" description="Disordered" evidence="11">
    <location>
        <begin position="600"/>
        <end position="619"/>
    </location>
</feature>
<dbReference type="InterPro" id="IPR032675">
    <property type="entry name" value="LRR_dom_sf"/>
</dbReference>
<comment type="subcellular location">
    <subcellularLocation>
        <location evidence="1">Cytoplasm</location>
        <location evidence="1">Cytoskeleton</location>
        <location evidence="1">Microtubule organizing center</location>
        <location evidence="1">Centrosome</location>
    </subcellularLocation>
</comment>
<evidence type="ECO:0000256" key="7">
    <source>
        <dbReference type="ARBA" id="ARBA00058656"/>
    </source>
</evidence>
<dbReference type="OrthoDB" id="5954088at2759"/>
<dbReference type="GO" id="GO:0030030">
    <property type="term" value="P:cell projection organization"/>
    <property type="evidence" value="ECO:0007669"/>
    <property type="project" value="UniProtKB-KW"/>
</dbReference>
<dbReference type="AlphaFoldDB" id="A0A1U7UR08"/>
<evidence type="ECO:0000256" key="11">
    <source>
        <dbReference type="SAM" id="MobiDB-lite"/>
    </source>
</evidence>
<name>A0A1U7UR08_CARSF</name>
<dbReference type="PROSITE" id="PS51450">
    <property type="entry name" value="LRR"/>
    <property type="match status" value="5"/>
</dbReference>
<dbReference type="InterPro" id="IPR050576">
    <property type="entry name" value="Cilia_flagella_integrity"/>
</dbReference>
<feature type="compositionally biased region" description="Polar residues" evidence="11">
    <location>
        <begin position="760"/>
        <end position="770"/>
    </location>
</feature>
<evidence type="ECO:0000256" key="3">
    <source>
        <dbReference type="ARBA" id="ARBA00022614"/>
    </source>
</evidence>
<dbReference type="PANTHER" id="PTHR45973">
    <property type="entry name" value="PROTEIN PHOSPHATASE 1 REGULATORY SUBUNIT SDS22-RELATED"/>
    <property type="match status" value="1"/>
</dbReference>
<evidence type="ECO:0000256" key="10">
    <source>
        <dbReference type="SAM" id="Coils"/>
    </source>
</evidence>
<keyword evidence="10" id="KW-0175">Coiled coil</keyword>
<dbReference type="CDD" id="cd23767">
    <property type="entry name" value="IQCD"/>
    <property type="match status" value="1"/>
</dbReference>
<gene>
    <name evidence="13" type="primary">CEP97</name>
</gene>
<dbReference type="FunFam" id="3.80.10.10:FF:000199">
    <property type="entry name" value="centrosomal protein of 97 kDa"/>
    <property type="match status" value="1"/>
</dbReference>
<keyword evidence="5" id="KW-0970">Cilium biogenesis/degradation</keyword>
<keyword evidence="3" id="KW-0433">Leucine-rich repeat</keyword>
<dbReference type="FunFam" id="3.80.10.10:FF:000165">
    <property type="entry name" value="Centrosomal protein of 97 kDa"/>
    <property type="match status" value="1"/>
</dbReference>
<evidence type="ECO:0000313" key="13">
    <source>
        <dbReference type="RefSeq" id="XP_008072650.1"/>
    </source>
</evidence>
<proteinExistence type="predicted"/>
<sequence length="801" mass="89391">MAAAREDAALPPGEGSVVNWSGQGLQKLGPNLPCEADIHTLILDKNQIIKLENLEKCKRLIQLSVANNRLVRMMGVAKLTQLRVLNLPHNSIGYVEGLKELVHLEWLNLAGNNIKAMEQINSCIALQHLDLSDNSISQIGDLSKLVSLKTLLLHGNIITSLRMAPAYLPRSLAILSLAENEIRDLNEISFLASLTELEQLSIMNNPCVMATPSIPGFDYRPFIVSWCLNLRVLDGYVISQKESLKAEWLYSQGKGRAYRPGQHIQLVQYLATVCPLTSTLGLQTEEDAKLEKILSKQRFHQRQLMNQSENEELSSLAPVETRASLMPEHSSPVQDCQIVQESESTFMPVASGLSPVSPTVELTLQSINLGLEDDGIADESVKGLENQVLDKEEEKALWAANENSVQMMKSEISTEVNEKTGRLPCPVPTIISAILTDDNHSLTSFPESAGHNVSCAQTDNKETISQTASEKLPCRILTQRSVALGEDKDALQKLNEAATKLQACWRGFYARNYNPQAKDVRYEIRLRRMQEHIVCLTEEIRRLRKERDEERIKKFVHEEAVRFLWNQVRSLQAWQQTVDQRLCSWHTDVPPVSSTLVSSQPTLFAQSQEPSSDQNSDWLIAPDEAPQEKTLPEFPDSGFHSSLTEQVHCLQDSLDFEKNSTEDSESSIMGNSINTVKFGKGSDLGDDSEEHGEWSKECSNNEQDNSLLEQYLTSVQQLEDADERTHFDEGMGDSEPHIALSPEKLDVLSDRASAEETHGASPTLQDDISQTPENCKLNAEVQGQQPECESTFQVLHVGITV</sequence>
<evidence type="ECO:0000256" key="9">
    <source>
        <dbReference type="ARBA" id="ARBA00076677"/>
    </source>
</evidence>
<evidence type="ECO:0000256" key="2">
    <source>
        <dbReference type="ARBA" id="ARBA00022490"/>
    </source>
</evidence>
<dbReference type="CTD" id="79598"/>
<dbReference type="PANTHER" id="PTHR45973:SF2">
    <property type="entry name" value="CENTROSOMAL PROTEIN OF 97 KDA"/>
    <property type="match status" value="1"/>
</dbReference>
<dbReference type="RefSeq" id="XP_008072650.1">
    <property type="nucleotide sequence ID" value="XM_008074459.2"/>
</dbReference>
<feature type="region of interest" description="Disordered" evidence="11">
    <location>
        <begin position="750"/>
        <end position="770"/>
    </location>
</feature>
<keyword evidence="2" id="KW-0963">Cytoplasm</keyword>
<evidence type="ECO:0000256" key="6">
    <source>
        <dbReference type="ARBA" id="ARBA00023212"/>
    </source>
</evidence>
<dbReference type="Gene3D" id="3.80.10.10">
    <property type="entry name" value="Ribonuclease Inhibitor"/>
    <property type="match status" value="2"/>
</dbReference>
<keyword evidence="4" id="KW-0677">Repeat</keyword>
<keyword evidence="6" id="KW-0206">Cytoskeleton</keyword>
<dbReference type="InterPro" id="IPR001611">
    <property type="entry name" value="Leu-rich_rpt"/>
</dbReference>
<dbReference type="SUPFAM" id="SSF52058">
    <property type="entry name" value="L domain-like"/>
    <property type="match status" value="1"/>
</dbReference>
<dbReference type="SMART" id="SM00365">
    <property type="entry name" value="LRR_SD22"/>
    <property type="match status" value="3"/>
</dbReference>
<evidence type="ECO:0000256" key="8">
    <source>
        <dbReference type="ARBA" id="ARBA00068862"/>
    </source>
</evidence>
<evidence type="ECO:0000256" key="5">
    <source>
        <dbReference type="ARBA" id="ARBA00022794"/>
    </source>
</evidence>
<dbReference type="Proteomes" id="UP000189704">
    <property type="component" value="Unplaced"/>
</dbReference>
<keyword evidence="12" id="KW-1185">Reference proteome</keyword>
<evidence type="ECO:0000256" key="1">
    <source>
        <dbReference type="ARBA" id="ARBA00004300"/>
    </source>
</evidence>